<keyword evidence="3" id="KW-1185">Reference proteome</keyword>
<evidence type="ECO:0000313" key="3">
    <source>
        <dbReference type="Proteomes" id="UP001346149"/>
    </source>
</evidence>
<evidence type="ECO:0000256" key="1">
    <source>
        <dbReference type="SAM" id="MobiDB-lite"/>
    </source>
</evidence>
<dbReference type="GO" id="GO:0020037">
    <property type="term" value="F:heme binding"/>
    <property type="evidence" value="ECO:0007669"/>
    <property type="project" value="InterPro"/>
</dbReference>
<comment type="caution">
    <text evidence="2">The sequence shown here is derived from an EMBL/GenBank/DDBJ whole genome shotgun (WGS) entry which is preliminary data.</text>
</comment>
<name>A0AAN7M369_TRANT</name>
<dbReference type="PANTHER" id="PTHR36035">
    <property type="entry name" value="PROTEIN DISULFIDE-ISOMERASE SCO2"/>
    <property type="match status" value="1"/>
</dbReference>
<feature type="region of interest" description="Disordered" evidence="1">
    <location>
        <begin position="42"/>
        <end position="62"/>
    </location>
</feature>
<dbReference type="PANTHER" id="PTHR36035:SF1">
    <property type="entry name" value="PROTEIN DISULFIDE-ISOMERASE SCO2"/>
    <property type="match status" value="1"/>
</dbReference>
<proteinExistence type="predicted"/>
<dbReference type="Proteomes" id="UP001346149">
    <property type="component" value="Unassembled WGS sequence"/>
</dbReference>
<organism evidence="2 3">
    <name type="scientific">Trapa natans</name>
    <name type="common">Water chestnut</name>
    <dbReference type="NCBI Taxonomy" id="22666"/>
    <lineage>
        <taxon>Eukaryota</taxon>
        <taxon>Viridiplantae</taxon>
        <taxon>Streptophyta</taxon>
        <taxon>Embryophyta</taxon>
        <taxon>Tracheophyta</taxon>
        <taxon>Spermatophyta</taxon>
        <taxon>Magnoliopsida</taxon>
        <taxon>eudicotyledons</taxon>
        <taxon>Gunneridae</taxon>
        <taxon>Pentapetalae</taxon>
        <taxon>rosids</taxon>
        <taxon>malvids</taxon>
        <taxon>Myrtales</taxon>
        <taxon>Lythraceae</taxon>
        <taxon>Trapa</taxon>
    </lineage>
</organism>
<dbReference type="Gene3D" id="1.10.630.10">
    <property type="entry name" value="Cytochrome P450"/>
    <property type="match status" value="1"/>
</dbReference>
<dbReference type="AlphaFoldDB" id="A0AAN7M369"/>
<reference evidence="2 3" key="1">
    <citation type="journal article" date="2023" name="Hortic Res">
        <title>Pangenome of water caltrop reveals structural variations and asymmetric subgenome divergence after allopolyploidization.</title>
        <authorList>
            <person name="Zhang X."/>
            <person name="Chen Y."/>
            <person name="Wang L."/>
            <person name="Yuan Y."/>
            <person name="Fang M."/>
            <person name="Shi L."/>
            <person name="Lu R."/>
            <person name="Comes H.P."/>
            <person name="Ma Y."/>
            <person name="Chen Y."/>
            <person name="Huang G."/>
            <person name="Zhou Y."/>
            <person name="Zheng Z."/>
            <person name="Qiu Y."/>
        </authorList>
    </citation>
    <scope>NUCLEOTIDE SEQUENCE [LARGE SCALE GENOMIC DNA]</scope>
    <source>
        <strain evidence="2">F231</strain>
    </source>
</reference>
<gene>
    <name evidence="2" type="ORF">SAY86_022175</name>
</gene>
<feature type="region of interest" description="Disordered" evidence="1">
    <location>
        <begin position="672"/>
        <end position="745"/>
    </location>
</feature>
<dbReference type="EMBL" id="JAXQNO010000003">
    <property type="protein sequence ID" value="KAK4801688.1"/>
    <property type="molecule type" value="Genomic_DNA"/>
</dbReference>
<evidence type="ECO:0000313" key="2">
    <source>
        <dbReference type="EMBL" id="KAK4801688.1"/>
    </source>
</evidence>
<feature type="compositionally biased region" description="Basic residues" evidence="1">
    <location>
        <begin position="696"/>
        <end position="706"/>
    </location>
</feature>
<feature type="compositionally biased region" description="Basic and acidic residues" evidence="1">
    <location>
        <begin position="249"/>
        <end position="261"/>
    </location>
</feature>
<dbReference type="GO" id="GO:0005506">
    <property type="term" value="F:iron ion binding"/>
    <property type="evidence" value="ECO:0007669"/>
    <property type="project" value="InterPro"/>
</dbReference>
<dbReference type="GO" id="GO:0004497">
    <property type="term" value="F:monooxygenase activity"/>
    <property type="evidence" value="ECO:0007669"/>
    <property type="project" value="InterPro"/>
</dbReference>
<accession>A0AAN7M369</accession>
<dbReference type="InterPro" id="IPR037477">
    <property type="entry name" value="SCO2"/>
</dbReference>
<protein>
    <submittedName>
        <fullName evidence="2">Uncharacterized protein</fullName>
    </submittedName>
</protein>
<dbReference type="InterPro" id="IPR036396">
    <property type="entry name" value="Cyt_P450_sf"/>
</dbReference>
<dbReference type="GO" id="GO:0016705">
    <property type="term" value="F:oxidoreductase activity, acting on paired donors, with incorporation or reduction of molecular oxygen"/>
    <property type="evidence" value="ECO:0007669"/>
    <property type="project" value="InterPro"/>
</dbReference>
<feature type="region of interest" description="Disordered" evidence="1">
    <location>
        <begin position="234"/>
        <end position="288"/>
    </location>
</feature>
<feature type="compositionally biased region" description="Low complexity" evidence="1">
    <location>
        <begin position="235"/>
        <end position="248"/>
    </location>
</feature>
<sequence length="745" mass="82149">MAAPPYELYRTPVGFSMLHVQVQGNVQEPYTRLSLYYGGEPRGSSVRAGNSRPAHLSKPTYPKSKEKFIGPSALLFHQGDYHTQLRKLVQSSLAPEAVRKKIPGIEAITTSFPGTSFHRALSCIGEEYASQIQSTAPRSPISAYRSSPLSIPLQLNGMYPINPIPPSLLPKPLQLGLSPLTVRTSLCYRATGDIPAVPAFPGWLQFTLFNSSSSSAADVPGRFAQDYEACDAAPAPRRGSGNSGARAGAMEKKWSSDRESYLTDDADALPLPMTYPNTGPVSPEENDKRLRCDPQIEDCKTVIYDWTGKCRNCQGSGYVNYYNKRGKEITCKCIPCLGVGYVQKITSRENIEVMEDLEGTCSDCLHGFQRDPAILVTGCTELIVAAIVNSLRYLKCLQLAMPFVDQTPGPIKTNVSWNKIFKRQESVVPPEEEDSEQFGIVFEASAGEEIENSSSPINLTHGCCINSCIQLQNPYSFWQSNRVELRNRAENIHGFAFEVDGYFVWNFSLRLCSHSPAKNSILSAGLYTSYIKLVNGIKPPAHRQDKRDRHPSLKVPLGKEKGIFVCGNMFNNSSASSSNFSHHQHDHVMGPRMSFSSDFMIDSSQLGYELGAAYKEAPVSSDFEFSAMGCHPSSLTPADEIFYQGKLLPVDDLGCSDQARRMTTTLREELLVGEGGEDEPRRKSAGSGGRWMERLRLKKGRRHRGSGGKGLETVEEEVTSQEPSRKQQEGIAADAGRQSFRSARG</sequence>